<proteinExistence type="predicted"/>
<dbReference type="Proteomes" id="UP000095751">
    <property type="component" value="Unassembled WGS sequence"/>
</dbReference>
<evidence type="ECO:0000313" key="3">
    <source>
        <dbReference type="Proteomes" id="UP000095751"/>
    </source>
</evidence>
<accession>A0A1E7EJD8</accession>
<keyword evidence="1" id="KW-1133">Transmembrane helix</keyword>
<organism evidence="2 3">
    <name type="scientific">Fragilariopsis cylindrus CCMP1102</name>
    <dbReference type="NCBI Taxonomy" id="635003"/>
    <lineage>
        <taxon>Eukaryota</taxon>
        <taxon>Sar</taxon>
        <taxon>Stramenopiles</taxon>
        <taxon>Ochrophyta</taxon>
        <taxon>Bacillariophyta</taxon>
        <taxon>Bacillariophyceae</taxon>
        <taxon>Bacillariophycidae</taxon>
        <taxon>Bacillariales</taxon>
        <taxon>Bacillariaceae</taxon>
        <taxon>Fragilariopsis</taxon>
    </lineage>
</organism>
<feature type="transmembrane region" description="Helical" evidence="1">
    <location>
        <begin position="28"/>
        <end position="52"/>
    </location>
</feature>
<keyword evidence="3" id="KW-1185">Reference proteome</keyword>
<evidence type="ECO:0000256" key="1">
    <source>
        <dbReference type="SAM" id="Phobius"/>
    </source>
</evidence>
<dbReference type="KEGG" id="fcy:FRACYDRAFT_256875"/>
<keyword evidence="1" id="KW-0472">Membrane</keyword>
<dbReference type="InParanoid" id="A0A1E7EJD8"/>
<sequence>MIENVEIPGAKTDSNKQTCGENVLVESVVVVVVTAAIVIVCNDGVAVAAVLCRYWYYIQLLPGDVVPPGQDLFYNFLDCMALVSIHQVIQPRIECQTWLIKVATMSQKLEDLWVLKSFADKLVINMRGCPCIMNKIDPPCIRISSTAI</sequence>
<name>A0A1E7EJD8_9STRA</name>
<protein>
    <submittedName>
        <fullName evidence="2">Uncharacterized protein</fullName>
    </submittedName>
</protein>
<evidence type="ECO:0000313" key="2">
    <source>
        <dbReference type="EMBL" id="OEU06018.1"/>
    </source>
</evidence>
<reference evidence="2 3" key="1">
    <citation type="submission" date="2016-09" db="EMBL/GenBank/DDBJ databases">
        <title>Extensive genetic diversity and differential bi-allelic expression allows diatom success in the polar Southern Ocean.</title>
        <authorList>
            <consortium name="DOE Joint Genome Institute"/>
            <person name="Mock T."/>
            <person name="Otillar R.P."/>
            <person name="Strauss J."/>
            <person name="Dupont C."/>
            <person name="Frickenhaus S."/>
            <person name="Maumus F."/>
            <person name="Mcmullan M."/>
            <person name="Sanges R."/>
            <person name="Schmutz J."/>
            <person name="Toseland A."/>
            <person name="Valas R."/>
            <person name="Veluchamy A."/>
            <person name="Ward B.J."/>
            <person name="Allen A."/>
            <person name="Barry K."/>
            <person name="Falciatore A."/>
            <person name="Ferrante M."/>
            <person name="Fortunato A.E."/>
            <person name="Gloeckner G."/>
            <person name="Gruber A."/>
            <person name="Hipkin R."/>
            <person name="Janech M."/>
            <person name="Kroth P."/>
            <person name="Leese F."/>
            <person name="Lindquist E."/>
            <person name="Lyon B.R."/>
            <person name="Martin J."/>
            <person name="Mayer C."/>
            <person name="Parker M."/>
            <person name="Quesneville H."/>
            <person name="Raymond J."/>
            <person name="Uhlig C."/>
            <person name="Valentin K.U."/>
            <person name="Worden A.Z."/>
            <person name="Armbrust E.V."/>
            <person name="Bowler C."/>
            <person name="Green B."/>
            <person name="Moulton V."/>
            <person name="Van Oosterhout C."/>
            <person name="Grigoriev I."/>
        </authorList>
    </citation>
    <scope>NUCLEOTIDE SEQUENCE [LARGE SCALE GENOMIC DNA]</scope>
    <source>
        <strain evidence="2 3">CCMP1102</strain>
    </source>
</reference>
<dbReference type="EMBL" id="KV784434">
    <property type="protein sequence ID" value="OEU06018.1"/>
    <property type="molecule type" value="Genomic_DNA"/>
</dbReference>
<dbReference type="AlphaFoldDB" id="A0A1E7EJD8"/>
<gene>
    <name evidence="2" type="ORF">FRACYDRAFT_256875</name>
</gene>
<keyword evidence="1" id="KW-0812">Transmembrane</keyword>